<feature type="region of interest" description="Disordered" evidence="1">
    <location>
        <begin position="95"/>
        <end position="188"/>
    </location>
</feature>
<organism evidence="2 3">
    <name type="scientific">Vitis vinifera</name>
    <name type="common">Grape</name>
    <dbReference type="NCBI Taxonomy" id="29760"/>
    <lineage>
        <taxon>Eukaryota</taxon>
        <taxon>Viridiplantae</taxon>
        <taxon>Streptophyta</taxon>
        <taxon>Embryophyta</taxon>
        <taxon>Tracheophyta</taxon>
        <taxon>Spermatophyta</taxon>
        <taxon>Magnoliopsida</taxon>
        <taxon>eudicotyledons</taxon>
        <taxon>Gunneridae</taxon>
        <taxon>Pentapetalae</taxon>
        <taxon>rosids</taxon>
        <taxon>Vitales</taxon>
        <taxon>Vitaceae</taxon>
        <taxon>Viteae</taxon>
        <taxon>Vitis</taxon>
    </lineage>
</organism>
<evidence type="ECO:0000256" key="1">
    <source>
        <dbReference type="SAM" id="MobiDB-lite"/>
    </source>
</evidence>
<evidence type="ECO:0000313" key="3">
    <source>
        <dbReference type="Proteomes" id="UP000288805"/>
    </source>
</evidence>
<feature type="compositionally biased region" description="Polar residues" evidence="1">
    <location>
        <begin position="95"/>
        <end position="105"/>
    </location>
</feature>
<reference evidence="2 3" key="1">
    <citation type="journal article" date="2018" name="PLoS Genet.">
        <title>Population sequencing reveals clonal diversity and ancestral inbreeding in the grapevine cultivar Chardonnay.</title>
        <authorList>
            <person name="Roach M.J."/>
            <person name="Johnson D.L."/>
            <person name="Bohlmann J."/>
            <person name="van Vuuren H.J."/>
            <person name="Jones S.J."/>
            <person name="Pretorius I.S."/>
            <person name="Schmidt S.A."/>
            <person name="Borneman A.R."/>
        </authorList>
    </citation>
    <scope>NUCLEOTIDE SEQUENCE [LARGE SCALE GENOMIC DNA]</scope>
    <source>
        <strain evidence="3">cv. Chardonnay</strain>
        <tissue evidence="2">Leaf</tissue>
    </source>
</reference>
<name>A0A438CWL4_VITVI</name>
<proteinExistence type="predicted"/>
<gene>
    <name evidence="2" type="primary">NHX7_0</name>
    <name evidence="2" type="ORF">CK203_103612</name>
</gene>
<dbReference type="EMBL" id="QGNW01001947">
    <property type="protein sequence ID" value="RVW27593.1"/>
    <property type="molecule type" value="Genomic_DNA"/>
</dbReference>
<sequence length="188" mass="20720">MCSCINNPLFSKHSCAKVAGSSHQGSPYQVQTRARVIIFDISAFEADRGLQRKLRQDNQSTEGDRWKSNSLSYKAMQLSIFGSMVGTHQHIRSFQSSRVKPSHSLSYPRVPTTHAPPLVSVRSEGPATARRGIDTGKLTGQNLKPPLQGTPHTKETHEVDDSSEESGVEDELLVRIDSPSKLSFHQAP</sequence>
<protein>
    <submittedName>
        <fullName evidence="2">Sodium/hydrogen exchanger 7</fullName>
    </submittedName>
</protein>
<dbReference type="AlphaFoldDB" id="A0A438CWL4"/>
<feature type="compositionally biased region" description="Acidic residues" evidence="1">
    <location>
        <begin position="161"/>
        <end position="171"/>
    </location>
</feature>
<comment type="caution">
    <text evidence="2">The sequence shown here is derived from an EMBL/GenBank/DDBJ whole genome shotgun (WGS) entry which is preliminary data.</text>
</comment>
<accession>A0A438CWL4</accession>
<dbReference type="Proteomes" id="UP000288805">
    <property type="component" value="Unassembled WGS sequence"/>
</dbReference>
<evidence type="ECO:0000313" key="2">
    <source>
        <dbReference type="EMBL" id="RVW27593.1"/>
    </source>
</evidence>